<keyword evidence="2" id="KW-0732">Signal</keyword>
<feature type="non-terminal residue" evidence="3">
    <location>
        <position position="1"/>
    </location>
</feature>
<keyword evidence="1" id="KW-0472">Membrane</keyword>
<feature type="signal peptide" evidence="2">
    <location>
        <begin position="1"/>
        <end position="17"/>
    </location>
</feature>
<dbReference type="EMBL" id="JANBPK010000707">
    <property type="protein sequence ID" value="KAJ2935010.1"/>
    <property type="molecule type" value="Genomic_DNA"/>
</dbReference>
<dbReference type="OrthoDB" id="9451547at2759"/>
<feature type="transmembrane region" description="Helical" evidence="1">
    <location>
        <begin position="173"/>
        <end position="191"/>
    </location>
</feature>
<feature type="transmembrane region" description="Helical" evidence="1">
    <location>
        <begin position="48"/>
        <end position="65"/>
    </location>
</feature>
<dbReference type="AlphaFoldDB" id="A0A9W8JHX9"/>
<dbReference type="PANTHER" id="PTHR35043">
    <property type="entry name" value="TRANSCRIPTION FACTOR DOMAIN-CONTAINING PROTEIN"/>
    <property type="match status" value="1"/>
</dbReference>
<feature type="transmembrane region" description="Helical" evidence="1">
    <location>
        <begin position="268"/>
        <end position="288"/>
    </location>
</feature>
<keyword evidence="1" id="KW-0812">Transmembrane</keyword>
<dbReference type="Proteomes" id="UP001140091">
    <property type="component" value="Unassembled WGS sequence"/>
</dbReference>
<keyword evidence="4" id="KW-1185">Reference proteome</keyword>
<feature type="chain" id="PRO_5040897711" evidence="2">
    <location>
        <begin position="18"/>
        <end position="291"/>
    </location>
</feature>
<protein>
    <submittedName>
        <fullName evidence="3">Uncharacterized protein</fullName>
    </submittedName>
</protein>
<evidence type="ECO:0000256" key="2">
    <source>
        <dbReference type="SAM" id="SignalP"/>
    </source>
</evidence>
<comment type="caution">
    <text evidence="3">The sequence shown here is derived from an EMBL/GenBank/DDBJ whole genome shotgun (WGS) entry which is preliminary data.</text>
</comment>
<evidence type="ECO:0000256" key="1">
    <source>
        <dbReference type="SAM" id="Phobius"/>
    </source>
</evidence>
<evidence type="ECO:0000313" key="3">
    <source>
        <dbReference type="EMBL" id="KAJ2935010.1"/>
    </source>
</evidence>
<feature type="transmembrane region" description="Helical" evidence="1">
    <location>
        <begin position="86"/>
        <end position="106"/>
    </location>
</feature>
<proteinExistence type="predicted"/>
<name>A0A9W8JHX9_9AGAR</name>
<organism evidence="3 4">
    <name type="scientific">Candolleomyces eurysporus</name>
    <dbReference type="NCBI Taxonomy" id="2828524"/>
    <lineage>
        <taxon>Eukaryota</taxon>
        <taxon>Fungi</taxon>
        <taxon>Dikarya</taxon>
        <taxon>Basidiomycota</taxon>
        <taxon>Agaricomycotina</taxon>
        <taxon>Agaricomycetes</taxon>
        <taxon>Agaricomycetidae</taxon>
        <taxon>Agaricales</taxon>
        <taxon>Agaricineae</taxon>
        <taxon>Psathyrellaceae</taxon>
        <taxon>Candolleomyces</taxon>
    </lineage>
</organism>
<sequence length="291" mass="32483">MFVIALSLLSCCHFGFGAPFTASSDTSVDLLDPNVNVLFITNYRSTPEIVWTCLITTFLCTWVSMHPDIAGYNSTRWQRLRQRITMFVLAFVVPEVALLGALRQWVLANDLVCKIGKREGIGRRMKAKFGSFTAGLGNLVVKIFGERIASKLGIQQKDGLKDGLKDGSLWKMLHGHLLLMGGVIFSVDGRLEYLELRKLLKDGNDNEPDANDNELFVSARVALENLPSRNMEILDRCKGDAISKGLTFLQTSWFIVQLAARRVQNLNVTALEIVTLAYAVTTLFVYIFCNP</sequence>
<accession>A0A9W8JHX9</accession>
<dbReference type="PANTHER" id="PTHR35043:SF7">
    <property type="entry name" value="TRANSCRIPTION FACTOR DOMAIN-CONTAINING PROTEIN"/>
    <property type="match status" value="1"/>
</dbReference>
<reference evidence="3" key="1">
    <citation type="submission" date="2022-06" db="EMBL/GenBank/DDBJ databases">
        <title>Genome Sequence of Candolleomyces eurysporus.</title>
        <authorList>
            <person name="Buettner E."/>
        </authorList>
    </citation>
    <scope>NUCLEOTIDE SEQUENCE</scope>
    <source>
        <strain evidence="3">VTCC 930004</strain>
    </source>
</reference>
<keyword evidence="1" id="KW-1133">Transmembrane helix</keyword>
<gene>
    <name evidence="3" type="ORF">H1R20_g2116</name>
</gene>
<evidence type="ECO:0000313" key="4">
    <source>
        <dbReference type="Proteomes" id="UP001140091"/>
    </source>
</evidence>